<dbReference type="AlphaFoldDB" id="A0A118K6Q3"/>
<evidence type="ECO:0000256" key="1">
    <source>
        <dbReference type="SAM" id="MobiDB-lite"/>
    </source>
</evidence>
<feature type="transmembrane region" description="Helical" evidence="2">
    <location>
        <begin position="51"/>
        <end position="72"/>
    </location>
</feature>
<accession>A0A118K6Q3</accession>
<dbReference type="Gramene" id="KVI11010">
    <property type="protein sequence ID" value="KVI11010"/>
    <property type="gene ID" value="Ccrd_010584"/>
</dbReference>
<name>A0A118K6Q3_CYNCS</name>
<feature type="region of interest" description="Disordered" evidence="1">
    <location>
        <begin position="1"/>
        <end position="40"/>
    </location>
</feature>
<evidence type="ECO:0000256" key="2">
    <source>
        <dbReference type="SAM" id="Phobius"/>
    </source>
</evidence>
<keyword evidence="2" id="KW-1133">Transmembrane helix</keyword>
<gene>
    <name evidence="3" type="ORF">Ccrd_010584</name>
</gene>
<comment type="caution">
    <text evidence="3">The sequence shown here is derived from an EMBL/GenBank/DDBJ whole genome shotgun (WGS) entry which is preliminary data.</text>
</comment>
<keyword evidence="4" id="KW-1185">Reference proteome</keyword>
<evidence type="ECO:0000313" key="4">
    <source>
        <dbReference type="Proteomes" id="UP000243975"/>
    </source>
</evidence>
<protein>
    <submittedName>
        <fullName evidence="3">Uncharacterized protein</fullName>
    </submittedName>
</protein>
<organism evidence="3 4">
    <name type="scientific">Cynara cardunculus var. scolymus</name>
    <name type="common">Globe artichoke</name>
    <name type="synonym">Cynara scolymus</name>
    <dbReference type="NCBI Taxonomy" id="59895"/>
    <lineage>
        <taxon>Eukaryota</taxon>
        <taxon>Viridiplantae</taxon>
        <taxon>Streptophyta</taxon>
        <taxon>Embryophyta</taxon>
        <taxon>Tracheophyta</taxon>
        <taxon>Spermatophyta</taxon>
        <taxon>Magnoliopsida</taxon>
        <taxon>eudicotyledons</taxon>
        <taxon>Gunneridae</taxon>
        <taxon>Pentapetalae</taxon>
        <taxon>asterids</taxon>
        <taxon>campanulids</taxon>
        <taxon>Asterales</taxon>
        <taxon>Asteraceae</taxon>
        <taxon>Carduoideae</taxon>
        <taxon>Cardueae</taxon>
        <taxon>Carduinae</taxon>
        <taxon>Cynara</taxon>
    </lineage>
</organism>
<sequence length="134" mass="14740">MEATNKAAHDDSAYDPNKSDPIPAMSPTTKRPLAARRNPITAPDRKAVMNALPTLFLASNVVLAFAYVAIFIPRNPERTDVRAPSKKATVVKKALANAGLALCAKVLDRSQKQKDDCSKYCCKDRKVFVLRIKK</sequence>
<keyword evidence="2" id="KW-0472">Membrane</keyword>
<proteinExistence type="predicted"/>
<evidence type="ECO:0000313" key="3">
    <source>
        <dbReference type="EMBL" id="KVI11010.1"/>
    </source>
</evidence>
<reference evidence="3 4" key="1">
    <citation type="journal article" date="2016" name="Sci. Rep.">
        <title>The genome sequence of the outbreeding globe artichoke constructed de novo incorporating a phase-aware low-pass sequencing strategy of F1 progeny.</title>
        <authorList>
            <person name="Scaglione D."/>
            <person name="Reyes-Chin-Wo S."/>
            <person name="Acquadro A."/>
            <person name="Froenicke L."/>
            <person name="Portis E."/>
            <person name="Beitel C."/>
            <person name="Tirone M."/>
            <person name="Mauro R."/>
            <person name="Lo Monaco A."/>
            <person name="Mauromicale G."/>
            <person name="Faccioli P."/>
            <person name="Cattivelli L."/>
            <person name="Rieseberg L."/>
            <person name="Michelmore R."/>
            <person name="Lanteri S."/>
        </authorList>
    </citation>
    <scope>NUCLEOTIDE SEQUENCE [LARGE SCALE GENOMIC DNA]</scope>
    <source>
        <strain evidence="3">2C</strain>
    </source>
</reference>
<dbReference type="EMBL" id="LEKV01000956">
    <property type="protein sequence ID" value="KVI11010.1"/>
    <property type="molecule type" value="Genomic_DNA"/>
</dbReference>
<keyword evidence="2" id="KW-0812">Transmembrane</keyword>
<dbReference type="Proteomes" id="UP000243975">
    <property type="component" value="Unassembled WGS sequence"/>
</dbReference>